<dbReference type="RefSeq" id="WP_284347840.1">
    <property type="nucleotide sequence ID" value="NZ_BSNF01000008.1"/>
</dbReference>
<dbReference type="InterPro" id="IPR051677">
    <property type="entry name" value="AfsR-DnrI-RedD_regulator"/>
</dbReference>
<dbReference type="SUPFAM" id="SSF48452">
    <property type="entry name" value="TPR-like"/>
    <property type="match status" value="1"/>
</dbReference>
<evidence type="ECO:0000313" key="2">
    <source>
        <dbReference type="EMBL" id="GLQ06941.1"/>
    </source>
</evidence>
<dbReference type="PANTHER" id="PTHR35807">
    <property type="entry name" value="TRANSCRIPTIONAL REGULATOR REDD-RELATED"/>
    <property type="match status" value="1"/>
</dbReference>
<dbReference type="Proteomes" id="UP001161409">
    <property type="component" value="Unassembled WGS sequence"/>
</dbReference>
<gene>
    <name evidence="2" type="ORF">GCM10007924_21620</name>
</gene>
<dbReference type="SMART" id="SM01043">
    <property type="entry name" value="BTAD"/>
    <property type="match status" value="1"/>
</dbReference>
<evidence type="ECO:0000259" key="1">
    <source>
        <dbReference type="SMART" id="SM01043"/>
    </source>
</evidence>
<reference evidence="2" key="2">
    <citation type="submission" date="2023-01" db="EMBL/GenBank/DDBJ databases">
        <title>Draft genome sequence of Sneathiella chinensis strain NBRC 103408.</title>
        <authorList>
            <person name="Sun Q."/>
            <person name="Mori K."/>
        </authorList>
    </citation>
    <scope>NUCLEOTIDE SEQUENCE</scope>
    <source>
        <strain evidence="2">NBRC 103408</strain>
    </source>
</reference>
<evidence type="ECO:0000313" key="3">
    <source>
        <dbReference type="Proteomes" id="UP001161409"/>
    </source>
</evidence>
<organism evidence="2 3">
    <name type="scientific">Sneathiella chinensis</name>
    <dbReference type="NCBI Taxonomy" id="349750"/>
    <lineage>
        <taxon>Bacteria</taxon>
        <taxon>Pseudomonadati</taxon>
        <taxon>Pseudomonadota</taxon>
        <taxon>Alphaproteobacteria</taxon>
        <taxon>Sneathiellales</taxon>
        <taxon>Sneathiellaceae</taxon>
        <taxon>Sneathiella</taxon>
    </lineage>
</organism>
<sequence length="393" mass="43638">MQSRLFLFGEFRWELKPGQLAPPMRDKTQALIAGLALSGIGTLTRNQAADLLWEGGRDPKASLRQSIREIKTVLDAARMDVFSADSKFLKLDLDQVWVDARAASRCARSFSLEEAEKLVERQPGWMLDGLDVTEEPYVEWVRVEKSRREGDLLASLEAYLGVALRQQALKDQVKRIADFILALDPINETAHRGLILKYLGEDDKASALRQYETCRTRLEQELGVEPSPETQALAAEARTPYTEGTKSAPAGIIRAGAGGLLKLKPKVEVYPFTAISKDEIHGFAARAFAAAICENLTKNRQLMVQNETTSDLRFPMLDLGKPSLDRYTHYAVRGALNTGGGHAELLVQLYDTVSGEICWMKRADLKGGNLLAGHSDISMSAALEMMRFIELKE</sequence>
<dbReference type="InterPro" id="IPR011990">
    <property type="entry name" value="TPR-like_helical_dom_sf"/>
</dbReference>
<dbReference type="Pfam" id="PF03704">
    <property type="entry name" value="BTAD"/>
    <property type="match status" value="1"/>
</dbReference>
<dbReference type="Gene3D" id="1.25.40.10">
    <property type="entry name" value="Tetratricopeptide repeat domain"/>
    <property type="match status" value="1"/>
</dbReference>
<accession>A0ABQ5U8Y8</accession>
<reference evidence="2" key="1">
    <citation type="journal article" date="2014" name="Int. J. Syst. Evol. Microbiol.">
        <title>Complete genome of a new Firmicutes species belonging to the dominant human colonic microbiota ('Ruminococcus bicirculans') reveals two chromosomes and a selective capacity to utilize plant glucans.</title>
        <authorList>
            <consortium name="NISC Comparative Sequencing Program"/>
            <person name="Wegmann U."/>
            <person name="Louis P."/>
            <person name="Goesmann A."/>
            <person name="Henrissat B."/>
            <person name="Duncan S.H."/>
            <person name="Flint H.J."/>
        </authorList>
    </citation>
    <scope>NUCLEOTIDE SEQUENCE</scope>
    <source>
        <strain evidence="2">NBRC 103408</strain>
    </source>
</reference>
<comment type="caution">
    <text evidence="2">The sequence shown here is derived from an EMBL/GenBank/DDBJ whole genome shotgun (WGS) entry which is preliminary data.</text>
</comment>
<keyword evidence="3" id="KW-1185">Reference proteome</keyword>
<proteinExistence type="predicted"/>
<dbReference type="EMBL" id="BSNF01000008">
    <property type="protein sequence ID" value="GLQ06941.1"/>
    <property type="molecule type" value="Genomic_DNA"/>
</dbReference>
<feature type="domain" description="Bacterial transcriptional activator" evidence="1">
    <location>
        <begin position="91"/>
        <end position="238"/>
    </location>
</feature>
<dbReference type="InterPro" id="IPR005158">
    <property type="entry name" value="BTAD"/>
</dbReference>
<name>A0ABQ5U8Y8_9PROT</name>
<protein>
    <recommendedName>
        <fullName evidence="1">Bacterial transcriptional activator domain-containing protein</fullName>
    </recommendedName>
</protein>